<reference evidence="1 2" key="1">
    <citation type="submission" date="2011-08" db="EMBL/GenBank/DDBJ databases">
        <authorList>
            <person name="Weinstock G."/>
            <person name="Sodergren E."/>
            <person name="Clifton S."/>
            <person name="Fulton L."/>
            <person name="Fulton B."/>
            <person name="Courtney L."/>
            <person name="Fronick C."/>
            <person name="Harrison M."/>
            <person name="Strong C."/>
            <person name="Farmer C."/>
            <person name="Delahaunty K."/>
            <person name="Markovic C."/>
            <person name="Hall O."/>
            <person name="Minx P."/>
            <person name="Tomlinson C."/>
            <person name="Mitreva M."/>
            <person name="Hou S."/>
            <person name="Chen J."/>
            <person name="Wollam A."/>
            <person name="Pepin K.H."/>
            <person name="Johnson M."/>
            <person name="Bhonagiri V."/>
            <person name="Zhang X."/>
            <person name="Suruliraj S."/>
            <person name="Warren W."/>
            <person name="Chinwalla A."/>
            <person name="Mardis E.R."/>
            <person name="Wilson R.K."/>
        </authorList>
    </citation>
    <scope>NUCLEOTIDE SEQUENCE [LARGE SCALE GENOMIC DNA]</scope>
    <source>
        <strain evidence="1 2">DSM 18206</strain>
    </source>
</reference>
<organism evidence="1 2">
    <name type="scientific">Leyella stercorea DSM 18206</name>
    <dbReference type="NCBI Taxonomy" id="1002367"/>
    <lineage>
        <taxon>Bacteria</taxon>
        <taxon>Pseudomonadati</taxon>
        <taxon>Bacteroidota</taxon>
        <taxon>Bacteroidia</taxon>
        <taxon>Bacteroidales</taxon>
        <taxon>Prevotellaceae</taxon>
        <taxon>Leyella</taxon>
    </lineage>
</organism>
<dbReference type="EMBL" id="AFZZ01000113">
    <property type="protein sequence ID" value="EHJ40559.1"/>
    <property type="molecule type" value="Genomic_DNA"/>
</dbReference>
<evidence type="ECO:0000313" key="1">
    <source>
        <dbReference type="EMBL" id="EHJ40559.1"/>
    </source>
</evidence>
<accession>G6AXF4</accession>
<comment type="caution">
    <text evidence="1">The sequence shown here is derived from an EMBL/GenBank/DDBJ whole genome shotgun (WGS) entry which is preliminary data.</text>
</comment>
<proteinExistence type="predicted"/>
<sequence length="47" mass="5630">MMVLQMVVLLYLKNMQQKTLALWWFIKQMVDSLMPVMKAWLSLMPSI</sequence>
<protein>
    <submittedName>
        <fullName evidence="1">Uncharacterized protein</fullName>
    </submittedName>
</protein>
<dbReference type="AlphaFoldDB" id="G6AXF4"/>
<dbReference type="HOGENOM" id="CLU_3171779_0_0_10"/>
<evidence type="ECO:0000313" key="2">
    <source>
        <dbReference type="Proteomes" id="UP000004407"/>
    </source>
</evidence>
<dbReference type="Proteomes" id="UP000004407">
    <property type="component" value="Unassembled WGS sequence"/>
</dbReference>
<name>G6AXF4_9BACT</name>
<gene>
    <name evidence="1" type="ORF">HMPREF0673_01308</name>
</gene>